<feature type="transmembrane region" description="Helical" evidence="1">
    <location>
        <begin position="20"/>
        <end position="46"/>
    </location>
</feature>
<proteinExistence type="predicted"/>
<organism evidence="2 3">
    <name type="scientific">Candidatus Amesbacteria bacterium GW2011_GWB1_48_13</name>
    <dbReference type="NCBI Taxonomy" id="1618362"/>
    <lineage>
        <taxon>Bacteria</taxon>
        <taxon>Candidatus Amesiibacteriota</taxon>
    </lineage>
</organism>
<dbReference type="AlphaFoldDB" id="A0A0G1UW56"/>
<evidence type="ECO:0000256" key="1">
    <source>
        <dbReference type="SAM" id="Phobius"/>
    </source>
</evidence>
<accession>A0A0G1UW56</accession>
<protein>
    <submittedName>
        <fullName evidence="2">Uncharacterized protein</fullName>
    </submittedName>
</protein>
<gene>
    <name evidence="2" type="ORF">UY28_C0004G0024</name>
</gene>
<keyword evidence="1" id="KW-1133">Transmembrane helix</keyword>
<evidence type="ECO:0000313" key="2">
    <source>
        <dbReference type="EMBL" id="KKU98286.1"/>
    </source>
</evidence>
<reference evidence="2 3" key="1">
    <citation type="journal article" date="2015" name="Nature">
        <title>rRNA introns, odd ribosomes, and small enigmatic genomes across a large radiation of phyla.</title>
        <authorList>
            <person name="Brown C.T."/>
            <person name="Hug L.A."/>
            <person name="Thomas B.C."/>
            <person name="Sharon I."/>
            <person name="Castelle C.J."/>
            <person name="Singh A."/>
            <person name="Wilkins M.J."/>
            <person name="Williams K.H."/>
            <person name="Banfield J.F."/>
        </authorList>
    </citation>
    <scope>NUCLEOTIDE SEQUENCE [LARGE SCALE GENOMIC DNA]</scope>
</reference>
<evidence type="ECO:0000313" key="3">
    <source>
        <dbReference type="Proteomes" id="UP000034694"/>
    </source>
</evidence>
<keyword evidence="1" id="KW-0472">Membrane</keyword>
<keyword evidence="1" id="KW-0812">Transmembrane</keyword>
<sequence length="65" mass="7226">MEALMGLFRTAVRPLITLMFAGAFIWGFFAGLISADAFLGIAVLVIKYWFDSRDTPNGNEKPEVK</sequence>
<comment type="caution">
    <text evidence="2">The sequence shown here is derived from an EMBL/GenBank/DDBJ whole genome shotgun (WGS) entry which is preliminary data.</text>
</comment>
<name>A0A0G1UW56_9BACT</name>
<dbReference type="Proteomes" id="UP000034694">
    <property type="component" value="Unassembled WGS sequence"/>
</dbReference>
<dbReference type="EMBL" id="LCPK01000004">
    <property type="protein sequence ID" value="KKU98286.1"/>
    <property type="molecule type" value="Genomic_DNA"/>
</dbReference>